<dbReference type="InterPro" id="IPR018303">
    <property type="entry name" value="ATPase_P-typ_P_site"/>
</dbReference>
<dbReference type="PANTHER" id="PTHR24092">
    <property type="entry name" value="PROBABLE PHOSPHOLIPID-TRANSPORTING ATPASE"/>
    <property type="match status" value="1"/>
</dbReference>
<dbReference type="InterPro" id="IPR032631">
    <property type="entry name" value="P-type_ATPase_N"/>
</dbReference>
<feature type="binding site" evidence="14">
    <location>
        <position position="780"/>
    </location>
    <ligand>
        <name>ATP</name>
        <dbReference type="ChEBI" id="CHEBI:30616"/>
    </ligand>
</feature>
<dbReference type="GO" id="GO:0005802">
    <property type="term" value="C:trans-Golgi network"/>
    <property type="evidence" value="ECO:0007669"/>
    <property type="project" value="TreeGrafter"/>
</dbReference>
<feature type="transmembrane region" description="Helical" evidence="16">
    <location>
        <begin position="1097"/>
        <end position="1115"/>
    </location>
</feature>
<organism evidence="20 21">
    <name type="scientific">Rotaria sordida</name>
    <dbReference type="NCBI Taxonomy" id="392033"/>
    <lineage>
        <taxon>Eukaryota</taxon>
        <taxon>Metazoa</taxon>
        <taxon>Spiralia</taxon>
        <taxon>Gnathifera</taxon>
        <taxon>Rotifera</taxon>
        <taxon>Eurotatoria</taxon>
        <taxon>Bdelloidea</taxon>
        <taxon>Philodinida</taxon>
        <taxon>Philodinidae</taxon>
        <taxon>Rotaria</taxon>
    </lineage>
</organism>
<feature type="binding site" evidence="14">
    <location>
        <position position="956"/>
    </location>
    <ligand>
        <name>ATP</name>
        <dbReference type="ChEBI" id="CHEBI:30616"/>
    </ligand>
</feature>
<dbReference type="Gene3D" id="3.40.1110.10">
    <property type="entry name" value="Calcium-transporting ATPase, cytoplasmic domain N"/>
    <property type="match status" value="2"/>
</dbReference>
<dbReference type="InterPro" id="IPR059000">
    <property type="entry name" value="ATPase_P-type_domA"/>
</dbReference>
<feature type="binding site" evidence="15">
    <location>
        <position position="957"/>
    </location>
    <ligand>
        <name>Mg(2+)</name>
        <dbReference type="ChEBI" id="CHEBI:18420"/>
    </ligand>
</feature>
<dbReference type="SUPFAM" id="SSF81660">
    <property type="entry name" value="Metal cation-transporting ATPase, ATP-binding domain N"/>
    <property type="match status" value="2"/>
</dbReference>
<dbReference type="Gene3D" id="3.40.50.1000">
    <property type="entry name" value="HAD superfamily/HAD-like"/>
    <property type="match status" value="1"/>
</dbReference>
<feature type="binding site" evidence="14">
    <location>
        <position position="778"/>
    </location>
    <ligand>
        <name>ATP</name>
        <dbReference type="ChEBI" id="CHEBI:30616"/>
    </ligand>
</feature>
<dbReference type="InterPro" id="IPR032630">
    <property type="entry name" value="P_typ_ATPase_c"/>
</dbReference>
<feature type="binding site" evidence="14">
    <location>
        <position position="400"/>
    </location>
    <ligand>
        <name>ATP</name>
        <dbReference type="ChEBI" id="CHEBI:30616"/>
    </ligand>
</feature>
<dbReference type="FunFam" id="3.40.50.1000:FF:000001">
    <property type="entry name" value="Phospholipid-transporting ATPase IC"/>
    <property type="match status" value="1"/>
</dbReference>
<dbReference type="InterPro" id="IPR023214">
    <property type="entry name" value="HAD_sf"/>
</dbReference>
<dbReference type="Pfam" id="PF13246">
    <property type="entry name" value="Cation_ATPase"/>
    <property type="match status" value="2"/>
</dbReference>
<feature type="transmembrane region" description="Helical" evidence="16">
    <location>
        <begin position="275"/>
        <end position="301"/>
    </location>
</feature>
<keyword evidence="10 16" id="KW-1133">Transmembrane helix</keyword>
<keyword evidence="8 15" id="KW-0460">Magnesium</keyword>
<dbReference type="InterPro" id="IPR023298">
    <property type="entry name" value="ATPase_P-typ_TM_dom_sf"/>
</dbReference>
<feature type="transmembrane region" description="Helical" evidence="16">
    <location>
        <begin position="1198"/>
        <end position="1222"/>
    </location>
</feature>
<dbReference type="SUPFAM" id="SSF56784">
    <property type="entry name" value="HAD-like"/>
    <property type="match status" value="1"/>
</dbReference>
<feature type="binding site" evidence="14">
    <location>
        <position position="642"/>
    </location>
    <ligand>
        <name>ATP</name>
        <dbReference type="ChEBI" id="CHEBI:30616"/>
    </ligand>
</feature>
<feature type="active site" description="4-aspartylphosphate intermediate" evidence="13">
    <location>
        <position position="400"/>
    </location>
</feature>
<feature type="binding site" evidence="14">
    <location>
        <position position="927"/>
    </location>
    <ligand>
        <name>ATP</name>
        <dbReference type="ChEBI" id="CHEBI:30616"/>
    </ligand>
</feature>
<evidence type="ECO:0000256" key="10">
    <source>
        <dbReference type="ARBA" id="ARBA00022989"/>
    </source>
</evidence>
<dbReference type="InterPro" id="IPR036412">
    <property type="entry name" value="HAD-like_sf"/>
</dbReference>
<evidence type="ECO:0000256" key="9">
    <source>
        <dbReference type="ARBA" id="ARBA00022967"/>
    </source>
</evidence>
<feature type="binding site" evidence="15">
    <location>
        <position position="400"/>
    </location>
    <ligand>
        <name>Mg(2+)</name>
        <dbReference type="ChEBI" id="CHEBI:18420"/>
    </ligand>
</feature>
<dbReference type="Pfam" id="PF00122">
    <property type="entry name" value="E1-E2_ATPase"/>
    <property type="match status" value="1"/>
</dbReference>
<feature type="binding site" evidence="14">
    <location>
        <position position="698"/>
    </location>
    <ligand>
        <name>ATP</name>
        <dbReference type="ChEBI" id="CHEBI:30616"/>
    </ligand>
</feature>
<feature type="binding site" evidence="14">
    <location>
        <position position="402"/>
    </location>
    <ligand>
        <name>ATP</name>
        <dbReference type="ChEBI" id="CHEBI:30616"/>
    </ligand>
</feature>
<evidence type="ECO:0000313" key="21">
    <source>
        <dbReference type="Proteomes" id="UP000663889"/>
    </source>
</evidence>
<feature type="binding site" evidence="14">
    <location>
        <position position="957"/>
    </location>
    <ligand>
        <name>ATP</name>
        <dbReference type="ChEBI" id="CHEBI:30616"/>
    </ligand>
</feature>
<dbReference type="InterPro" id="IPR008250">
    <property type="entry name" value="ATPase_P-typ_transduc_dom_A_sf"/>
</dbReference>
<feature type="transmembrane region" description="Helical" evidence="16">
    <location>
        <begin position="330"/>
        <end position="354"/>
    </location>
</feature>
<keyword evidence="6 14" id="KW-0547">Nucleotide-binding</keyword>
<feature type="transmembrane region" description="Helical" evidence="16">
    <location>
        <begin position="1010"/>
        <end position="1031"/>
    </location>
</feature>
<proteinExistence type="inferred from homology"/>
<accession>A0A815HCV4</accession>
<feature type="binding site" evidence="14">
    <location>
        <position position="933"/>
    </location>
    <ligand>
        <name>ATP</name>
        <dbReference type="ChEBI" id="CHEBI:30616"/>
    </ligand>
</feature>
<reference evidence="20" key="1">
    <citation type="submission" date="2021-02" db="EMBL/GenBank/DDBJ databases">
        <authorList>
            <person name="Nowell W R."/>
        </authorList>
    </citation>
    <scope>NUCLEOTIDE SEQUENCE</scope>
</reference>
<name>A0A815HCV4_9BILA</name>
<dbReference type="GO" id="GO:0140326">
    <property type="term" value="F:ATPase-coupled intramembrane lipid transporter activity"/>
    <property type="evidence" value="ECO:0007669"/>
    <property type="project" value="UniProtKB-EC"/>
</dbReference>
<feature type="binding site" evidence="15">
    <location>
        <position position="953"/>
    </location>
    <ligand>
        <name>Mg(2+)</name>
        <dbReference type="ChEBI" id="CHEBI:18420"/>
    </ligand>
</feature>
<keyword evidence="4 16" id="KW-0812">Transmembrane</keyword>
<evidence type="ECO:0000259" key="17">
    <source>
        <dbReference type="Pfam" id="PF00122"/>
    </source>
</evidence>
<dbReference type="Gene3D" id="2.70.150.10">
    <property type="entry name" value="Calcium-transporting ATPase, cytoplasmic transduction domain A"/>
    <property type="match status" value="1"/>
</dbReference>
<evidence type="ECO:0000256" key="14">
    <source>
        <dbReference type="PIRSR" id="PIRSR606539-2"/>
    </source>
</evidence>
<comment type="cofactor">
    <cofactor evidence="15">
        <name>Mg(2+)</name>
        <dbReference type="ChEBI" id="CHEBI:18420"/>
    </cofactor>
</comment>
<dbReference type="Proteomes" id="UP000663889">
    <property type="component" value="Unassembled WGS sequence"/>
</dbReference>
<evidence type="ECO:0000256" key="8">
    <source>
        <dbReference type="ARBA" id="ARBA00022842"/>
    </source>
</evidence>
<evidence type="ECO:0000256" key="13">
    <source>
        <dbReference type="PIRSR" id="PIRSR606539-1"/>
    </source>
</evidence>
<dbReference type="SUPFAM" id="SSF81665">
    <property type="entry name" value="Calcium ATPase, transmembrane domain M"/>
    <property type="match status" value="1"/>
</dbReference>
<evidence type="ECO:0000256" key="6">
    <source>
        <dbReference type="ARBA" id="ARBA00022741"/>
    </source>
</evidence>
<feature type="binding site" evidence="14">
    <location>
        <position position="779"/>
    </location>
    <ligand>
        <name>ATP</name>
        <dbReference type="ChEBI" id="CHEBI:30616"/>
    </ligand>
</feature>
<sequence>MNHIPFFKKKKVEETSRQIRANDHHGNAMKEFADNRISTSKYNLITFLPKNLFEQFRRLANAYFLFIMCLQFIPQISSLTPGTSIAPLAVVLSLTAIKDAIDDIRRHRSDRQINNRETKTVVGHELVTRKWKEIKVGDIVRLENNESITADIVLISTSEPNGLCFIETAELDGETNLKIRQALDETCNLEDHIDQLSNFDGEIECEAPNNKLGRFEGNLIWKGKKFQLKNDNILLRGARLKNTQWAFVVCYAGQDTKIMKNSGKAKFKRTKIDHLLNRIILGIFLFLLIMCTIMTICSGFWESFVGYHFRIYIPWETYLSSNQQFGALEISLLTFLSYVIILHTVVPISLYVSIEIIRLIQSKLIDWDNKMYYEPTNVQAQARITTLNEELGQIQYIFSDKTGTLTQNIMTFNKCSIRGKLYGYVIDEAGNEIQDLEKLKPIEFEEKNNDFEWYDKKLLDAIEQNDKDVYNFFTLLSLCHTVMSEEKNGKIIYQAQSPDDNALVSASRTFGFTFMGRTESSITVRFGNKEETYDLLEILDFDNDRKRMSVIVKKHGKIILYCKGADFKIKECLDPSEKKIMAVTNEHLYKLATDGLRTLGLAYKELSESDYNRWTQKLHAANITVRFGNKEETYDLLEILDFDNDRKRMSVIIKKHGKIILYCKGADFKIKECLDPSEKKIMAVTNEHLYKLATDGLRTLGLAYKELSESDYNRWAQKLHAANTSMEKRDEKVKDVYEEIEKNLKLIGATGIEDKLQDGVPQCIERLAYAGIKIWVLTGDKLETAHNIGLSCRLLTNDMELYIIEEENEDAVRKKLQEIRNGMINKIEQLFNVYIENKNKRLDWKDWGIDVMKFNRYRKSNYQYNSKTQRLNSHGITTIDTYQQDNEQFEGFGLLITGQALVFALNEKLKMKFLEIGTMCKAVVCCRVTPLQKAQVVDLVMKNERKITLAIGDGANDVSMIQKAHIGVGISGQEGRQAVLASDYSLGQFCFLERLLLVHGRWSYLRISKFLRYFFYKNFAFTLCHFWLGFFSGFSAQTLYDPFFIATYNVFFTSLPVLALGVFDQDISADHSLNKPYLYTPGQNDEFFNKKIFAESVIHGILTSCVIFFVPYLSISNATRSDGITLADLQSFGFAIATILVIIVNLENALEMWYWTSLYHFVLWGTIIAHFLFHFVLYSTIIDKIFKRNYPYVGVTQAVLSTGNFWFTLFLTCVILLIPVFAREFFRMRFMPTRIDRARLNQKFRTEEKAAFVTHIQYRLRQRRQSVRSGYAFSQETGWGRLITSGLMQSKSNIFTRSSKIL</sequence>
<feature type="binding site" evidence="14">
    <location>
        <position position="401"/>
    </location>
    <ligand>
        <name>ATP</name>
        <dbReference type="ChEBI" id="CHEBI:30616"/>
    </ligand>
</feature>
<keyword evidence="9 16" id="KW-1278">Translocase</keyword>
<evidence type="ECO:0000259" key="18">
    <source>
        <dbReference type="Pfam" id="PF16209"/>
    </source>
</evidence>
<dbReference type="EC" id="7.6.2.1" evidence="16"/>
<evidence type="ECO:0000256" key="4">
    <source>
        <dbReference type="ARBA" id="ARBA00022692"/>
    </source>
</evidence>
<feature type="transmembrane region" description="Helical" evidence="16">
    <location>
        <begin position="1127"/>
        <end position="1146"/>
    </location>
</feature>
<keyword evidence="7 14" id="KW-0067">ATP-binding</keyword>
<dbReference type="Pfam" id="PF16212">
    <property type="entry name" value="PhoLip_ATPase_C"/>
    <property type="match status" value="1"/>
</dbReference>
<comment type="similarity">
    <text evidence="3 16">Belongs to the cation transport ATPase (P-type) (TC 3.A.3) family. Type IV subfamily.</text>
</comment>
<dbReference type="NCBIfam" id="TIGR01652">
    <property type="entry name" value="ATPase-Plipid"/>
    <property type="match status" value="2"/>
</dbReference>
<dbReference type="GO" id="GO:0016887">
    <property type="term" value="F:ATP hydrolysis activity"/>
    <property type="evidence" value="ECO:0007669"/>
    <property type="project" value="InterPro"/>
</dbReference>
<feature type="transmembrane region" description="Helical" evidence="16">
    <location>
        <begin position="1043"/>
        <end position="1063"/>
    </location>
</feature>
<evidence type="ECO:0000259" key="19">
    <source>
        <dbReference type="Pfam" id="PF16212"/>
    </source>
</evidence>
<evidence type="ECO:0000256" key="16">
    <source>
        <dbReference type="RuleBase" id="RU362033"/>
    </source>
</evidence>
<comment type="caution">
    <text evidence="20">The sequence shown here is derived from an EMBL/GenBank/DDBJ whole genome shotgun (WGS) entry which is preliminary data.</text>
</comment>
<dbReference type="Pfam" id="PF16209">
    <property type="entry name" value="PhoLip_ATPase_N"/>
    <property type="match status" value="1"/>
</dbReference>
<dbReference type="InterPro" id="IPR023299">
    <property type="entry name" value="ATPase_P-typ_cyto_dom_N"/>
</dbReference>
<keyword evidence="11 16" id="KW-0472">Membrane</keyword>
<dbReference type="GO" id="GO:0005524">
    <property type="term" value="F:ATP binding"/>
    <property type="evidence" value="ECO:0007669"/>
    <property type="project" value="UniProtKB-UniRule"/>
</dbReference>
<dbReference type="InterPro" id="IPR006539">
    <property type="entry name" value="P-type_ATPase_IV"/>
</dbReference>
<evidence type="ECO:0000256" key="3">
    <source>
        <dbReference type="ARBA" id="ARBA00008109"/>
    </source>
</evidence>
<evidence type="ECO:0000256" key="12">
    <source>
        <dbReference type="ARBA" id="ARBA00034036"/>
    </source>
</evidence>
<feature type="domain" description="P-type ATPase A" evidence="17">
    <location>
        <begin position="115"/>
        <end position="258"/>
    </location>
</feature>
<dbReference type="PROSITE" id="PS00154">
    <property type="entry name" value="ATPASE_E1_E2"/>
    <property type="match status" value="1"/>
</dbReference>
<feature type="transmembrane region" description="Helical" evidence="16">
    <location>
        <begin position="1158"/>
        <end position="1178"/>
    </location>
</feature>
<dbReference type="NCBIfam" id="TIGR01494">
    <property type="entry name" value="ATPase_P-type"/>
    <property type="match status" value="1"/>
</dbReference>
<dbReference type="SUPFAM" id="SSF81653">
    <property type="entry name" value="Calcium ATPase, transduction domain A"/>
    <property type="match status" value="1"/>
</dbReference>
<dbReference type="GO" id="GO:0045332">
    <property type="term" value="P:phospholipid translocation"/>
    <property type="evidence" value="ECO:0007669"/>
    <property type="project" value="TreeGrafter"/>
</dbReference>
<comment type="subcellular location">
    <subcellularLocation>
        <location evidence="2">Endomembrane system</location>
    </subcellularLocation>
    <subcellularLocation>
        <location evidence="1 16">Membrane</location>
        <topology evidence="1 16">Multi-pass membrane protein</topology>
    </subcellularLocation>
</comment>
<dbReference type="GO" id="GO:0007030">
    <property type="term" value="P:Golgi organization"/>
    <property type="evidence" value="ECO:0007669"/>
    <property type="project" value="TreeGrafter"/>
</dbReference>
<feature type="domain" description="P-type ATPase N-terminal" evidence="18">
    <location>
        <begin position="19"/>
        <end position="85"/>
    </location>
</feature>
<keyword evidence="5 15" id="KW-0479">Metal-binding</keyword>
<evidence type="ECO:0000256" key="2">
    <source>
        <dbReference type="ARBA" id="ARBA00004308"/>
    </source>
</evidence>
<dbReference type="CDD" id="cd02073">
    <property type="entry name" value="P-type_ATPase_APLT_Dnf-like"/>
    <property type="match status" value="1"/>
</dbReference>
<dbReference type="InterPro" id="IPR001757">
    <property type="entry name" value="P_typ_ATPase"/>
</dbReference>
<evidence type="ECO:0000256" key="5">
    <source>
        <dbReference type="ARBA" id="ARBA00022723"/>
    </source>
</evidence>
<feature type="binding site" evidence="15">
    <location>
        <position position="402"/>
    </location>
    <ligand>
        <name>Mg(2+)</name>
        <dbReference type="ChEBI" id="CHEBI:18420"/>
    </ligand>
</feature>
<dbReference type="EMBL" id="CAJNOU010002791">
    <property type="protein sequence ID" value="CAF1349811.1"/>
    <property type="molecule type" value="Genomic_DNA"/>
</dbReference>
<dbReference type="PRINTS" id="PR00119">
    <property type="entry name" value="CATATPASE"/>
</dbReference>
<feature type="binding site" evidence="14">
    <location>
        <position position="664"/>
    </location>
    <ligand>
        <name>ATP</name>
        <dbReference type="ChEBI" id="CHEBI:30616"/>
    </ligand>
</feature>
<gene>
    <name evidence="20" type="ORF">SEV965_LOCUS28801</name>
</gene>
<evidence type="ECO:0000313" key="20">
    <source>
        <dbReference type="EMBL" id="CAF1349811.1"/>
    </source>
</evidence>
<dbReference type="GO" id="GO:0000287">
    <property type="term" value="F:magnesium ion binding"/>
    <property type="evidence" value="ECO:0007669"/>
    <property type="project" value="UniProtKB-UniRule"/>
</dbReference>
<comment type="catalytic activity">
    <reaction evidence="12 16">
        <text>ATP + H2O + phospholipidSide 1 = ADP + phosphate + phospholipidSide 2.</text>
        <dbReference type="EC" id="7.6.2.1"/>
    </reaction>
</comment>
<dbReference type="GO" id="GO:0005886">
    <property type="term" value="C:plasma membrane"/>
    <property type="evidence" value="ECO:0007669"/>
    <property type="project" value="TreeGrafter"/>
</dbReference>
<evidence type="ECO:0000256" key="1">
    <source>
        <dbReference type="ARBA" id="ARBA00004141"/>
    </source>
</evidence>
<evidence type="ECO:0000256" key="15">
    <source>
        <dbReference type="PIRSR" id="PIRSR606539-3"/>
    </source>
</evidence>
<feature type="domain" description="P-type ATPase C-terminal" evidence="19">
    <location>
        <begin position="979"/>
        <end position="1233"/>
    </location>
</feature>
<dbReference type="FunFam" id="2.70.150.10:FF:000054">
    <property type="entry name" value="Phospholipid-transporting ATPase"/>
    <property type="match status" value="1"/>
</dbReference>
<evidence type="ECO:0000256" key="11">
    <source>
        <dbReference type="ARBA" id="ARBA00023136"/>
    </source>
</evidence>
<protein>
    <recommendedName>
        <fullName evidence="16">Phospholipid-transporting ATPase</fullName>
        <ecNumber evidence="16">7.6.2.1</ecNumber>
    </recommendedName>
</protein>
<dbReference type="PANTHER" id="PTHR24092:SF190">
    <property type="entry name" value="PHOSPHOLIPID-TRANSPORTING ATPASE"/>
    <property type="match status" value="1"/>
</dbReference>
<evidence type="ECO:0000256" key="7">
    <source>
        <dbReference type="ARBA" id="ARBA00022840"/>
    </source>
</evidence>